<keyword evidence="3" id="KW-1015">Disulfide bond</keyword>
<keyword evidence="2" id="KW-0677">Repeat</keyword>
<keyword evidence="7" id="KW-1185">Reference proteome</keyword>
<feature type="domain" description="HYR" evidence="5">
    <location>
        <begin position="1064"/>
        <end position="1170"/>
    </location>
</feature>
<dbReference type="Gene3D" id="3.40.50.880">
    <property type="match status" value="1"/>
</dbReference>
<dbReference type="InterPro" id="IPR006558">
    <property type="entry name" value="LamG-like"/>
</dbReference>
<organism evidence="6 7">
    <name type="scientific">Pontibacter populi</name>
    <dbReference type="NCBI Taxonomy" id="890055"/>
    <lineage>
        <taxon>Bacteria</taxon>
        <taxon>Pseudomonadati</taxon>
        <taxon>Bacteroidota</taxon>
        <taxon>Cytophagia</taxon>
        <taxon>Cytophagales</taxon>
        <taxon>Hymenobacteraceae</taxon>
        <taxon>Pontibacter</taxon>
    </lineage>
</organism>
<dbReference type="Pfam" id="PF17963">
    <property type="entry name" value="Big_9"/>
    <property type="match status" value="1"/>
</dbReference>
<evidence type="ECO:0000259" key="5">
    <source>
        <dbReference type="PROSITE" id="PS50825"/>
    </source>
</evidence>
<dbReference type="PROSITE" id="PS50268">
    <property type="entry name" value="CADHERIN_2"/>
    <property type="match status" value="1"/>
</dbReference>
<dbReference type="SUPFAM" id="SSF82171">
    <property type="entry name" value="DPP6 N-terminal domain-like"/>
    <property type="match status" value="1"/>
</dbReference>
<gene>
    <name evidence="6" type="ORF">KYK27_13910</name>
</gene>
<dbReference type="InterPro" id="IPR029062">
    <property type="entry name" value="Class_I_gatase-like"/>
</dbReference>
<reference evidence="6 7" key="1">
    <citation type="submission" date="2021-07" db="EMBL/GenBank/DDBJ databases">
        <authorList>
            <person name="Kim M.K."/>
        </authorList>
    </citation>
    <scope>NUCLEOTIDE SEQUENCE [LARGE SCALE GENOMIC DNA]</scope>
    <source>
        <strain evidence="6 7">HLY7-15</strain>
    </source>
</reference>
<dbReference type="InterPro" id="IPR002126">
    <property type="entry name" value="Cadherin-like_dom"/>
</dbReference>
<dbReference type="InterPro" id="IPR015919">
    <property type="entry name" value="Cadherin-like_sf"/>
</dbReference>
<evidence type="ECO:0000256" key="2">
    <source>
        <dbReference type="ARBA" id="ARBA00022737"/>
    </source>
</evidence>
<dbReference type="SUPFAM" id="SSF49313">
    <property type="entry name" value="Cadherin-like"/>
    <property type="match status" value="1"/>
</dbReference>
<evidence type="ECO:0000313" key="7">
    <source>
        <dbReference type="Proteomes" id="UP000774935"/>
    </source>
</evidence>
<dbReference type="InterPro" id="IPR022409">
    <property type="entry name" value="PKD/Chitinase_dom"/>
</dbReference>
<dbReference type="Gene3D" id="2.60.40.10">
    <property type="entry name" value="Immunoglobulins"/>
    <property type="match status" value="7"/>
</dbReference>
<dbReference type="CDD" id="cd11304">
    <property type="entry name" value="Cadherin_repeat"/>
    <property type="match status" value="1"/>
</dbReference>
<evidence type="ECO:0000256" key="1">
    <source>
        <dbReference type="ARBA" id="ARBA00022729"/>
    </source>
</evidence>
<dbReference type="PANTHER" id="PTHR24273">
    <property type="entry name" value="FI04643P-RELATED"/>
    <property type="match status" value="1"/>
</dbReference>
<accession>A0ABS6XDY1</accession>
<dbReference type="SMART" id="SM00089">
    <property type="entry name" value="PKD"/>
    <property type="match status" value="4"/>
</dbReference>
<dbReference type="InterPro" id="IPR013783">
    <property type="entry name" value="Ig-like_fold"/>
</dbReference>
<dbReference type="PANTHER" id="PTHR24273:SF32">
    <property type="entry name" value="HYALIN"/>
    <property type="match status" value="1"/>
</dbReference>
<dbReference type="Gene3D" id="2.60.40.60">
    <property type="entry name" value="Cadherins"/>
    <property type="match status" value="1"/>
</dbReference>
<evidence type="ECO:0000256" key="3">
    <source>
        <dbReference type="ARBA" id="ARBA00023157"/>
    </source>
</evidence>
<dbReference type="RefSeq" id="WP_199110641.1">
    <property type="nucleotide sequence ID" value="NZ_JAHWXQ010000003.1"/>
</dbReference>
<dbReference type="InterPro" id="IPR013320">
    <property type="entry name" value="ConA-like_dom_sf"/>
</dbReference>
<dbReference type="SMART" id="SM00560">
    <property type="entry name" value="LamGL"/>
    <property type="match status" value="1"/>
</dbReference>
<dbReference type="Gene3D" id="2.60.40.2810">
    <property type="match status" value="1"/>
</dbReference>
<dbReference type="Proteomes" id="UP000774935">
    <property type="component" value="Unassembled WGS sequence"/>
</dbReference>
<dbReference type="SUPFAM" id="SSF52317">
    <property type="entry name" value="Class I glutamine amidotransferase-like"/>
    <property type="match status" value="1"/>
</dbReference>
<comment type="caution">
    <text evidence="6">The sequence shown here is derived from an EMBL/GenBank/DDBJ whole genome shotgun (WGS) entry which is preliminary data.</text>
</comment>
<dbReference type="Pfam" id="PF02494">
    <property type="entry name" value="HYR"/>
    <property type="match status" value="1"/>
</dbReference>
<feature type="domain" description="Cadherin" evidence="4">
    <location>
        <begin position="235"/>
        <end position="328"/>
    </location>
</feature>
<dbReference type="InterPro" id="IPR003410">
    <property type="entry name" value="HYR_dom"/>
</dbReference>
<dbReference type="SUPFAM" id="SSF49899">
    <property type="entry name" value="Concanavalin A-like lectins/glucanases"/>
    <property type="match status" value="1"/>
</dbReference>
<dbReference type="PROSITE" id="PS50825">
    <property type="entry name" value="HYR"/>
    <property type="match status" value="1"/>
</dbReference>
<evidence type="ECO:0000313" key="6">
    <source>
        <dbReference type="EMBL" id="MBW3366154.1"/>
    </source>
</evidence>
<sequence length="1840" mass="190231">MTVPQVKADKVRIPLYNATDFEAIRVTAVKGNSNNYWVIFAGHTVGTGKVAFKVFELSTTGLSAVPVTYEFAAPSAVNSYTQGHVKVSPDRTKIAYSLYSTNIRLNLLDFNATTGVISNNKILNTTENTYGVDFTHDSKYLYAIHESSGNSLNRYTINAGTQADIIASRQLVRSNAFGDLQLGPDKNIYLFGYESPGVFINPASANVADITYQTITGLSSNYLCVNYPVNLIINSIELSNSSITEGNRAGAVIGTLSASFEDGSTNGTFSLVAGDGDNDNALFTITNGELKANGIFDYETKSAYTVRIRATPASATETLEDVFTIAIKPSVPVAGYLNGLQFDGVNDYVEIPSQASNQFSSETETTVSMWYKANSMAEAGLFNRPSGGGDMQYWLAAANGKFTFGIDKHGYGWTWVGTTDAYKVGEWVHVAAVRRNVNGQRKMEIYANGVLVGSGTLYWSSSASSSPIRIGTLMNVDGGFANGQIDNVSLWKKALTVEEIKTLGANTLNGNETDLAGYWRFDETTGTIAYDATANVNHGTLKNMDLATARVTSTAGDFTTNEDVTYTGKLAGSDESGNALTYSIVTAPTNGTLTLTNTANGAFTYTPAANINGTDVFTYKVNNGASDSEIATVNVAIVAVNDAPVAVAKPLTADADANCQVVVEASAFNNNSSDIDGDILTFTVSPSGPYTAGVTNVTLTVSDGTGGSSTATTTITVADKINPTITAPIAVTVNTDAGKNTASGAVLGTATTADNCAVASTTNDAPATFPLGNTTVTWTVTDAAGNTATSMQVVTVTDNEKPVPTIATLPTITGECSAIAIAPTATDNAAGTVTGTTTDPLEYLEQGTYTITWTYNDGNGNTATQTQQVIVKDVTAPVFATVAPITKSNDADKCGAIVTYTAPTAADNCVGGEGKNVLLIWDEMNVNTTNLVNSLTDAGLNVTLSATNETGYNGTNPSLTGFDAVIHLNGTTYMSPMPIAGQNALVDFVVNKGKTYITNEWSAYEEGSMATMNDIIVLKRSNGIDGVFTYSMVASQAGHPILKGIPTSFALPMGAANVGGIRTYSSNQPIVLMTSEHGAAVAVREFSNGGKAVGFQHAGNYNDYTTLSDINAQKLYINSVKYSSDNVTITQTAGLSSGALFPIGATTNTFVATDAAGNTSEISFDVTVTDTQKPSVVTQNITVNLDATGNATITAAQINNGSTDNCSIPAIGYSLDKSTFTCDNVGPNTVTLTVTDANGNTSSATAIVTVKDVTAPLAKAKNITVQLDATGAATITPEMVDNSSSDICGTVTLALSKTSFDCSNIGANTVTLTATDSAGNESTATATVTIEDKVLPKAIAKNITVTLDASGNATIAVADVNNGSSDNCGIKTLTLSKTAFDCSNVGENSVTLTVTDKSGNAHEATAIVTIVDEILPVAIAKNITVQLDANGVATIAATDINNGSSDACGIKSMILSKTAFDCSNVGDNTITLTVTDNNGNVATATAIVNVEDKVLPIAKAQNVTIELDANGVATLTAAAVDNGSSDACGAVTLALSKATFDCSNVGANTVTLTVTDKNGNKATVDATVTVVDNIAPVAVAKNITVQLDATGNTTITVADVNDGSTDNCSIKTISLDKTTFDCSMVGESEVVLTVTDVNNNTHTATAIVTVEDKVAPVAITQNINVQLDAAGNATITADAVDNGSSDACGIKSLSLSKKAFDCSNIGDNTVTLTVTDNNGNVSTNTAIVTVQDKIAPIALTKNITVKLDAAGKATIVAEDVNNGSSDVCGSVTLAIDKDAFDCSNIGENTVTLTVTDADGNEASETATVTIVDDLAPIVVTQNLTVQLDATGKATITAAQI</sequence>
<name>A0ABS6XDY1_9BACT</name>
<keyword evidence="1" id="KW-0732">Signal</keyword>
<protein>
    <submittedName>
        <fullName evidence="6">HYR domain-containing protein</fullName>
    </submittedName>
</protein>
<feature type="non-terminal residue" evidence="6">
    <location>
        <position position="1840"/>
    </location>
</feature>
<dbReference type="EMBL" id="JAHWXQ010000003">
    <property type="protein sequence ID" value="MBW3366154.1"/>
    <property type="molecule type" value="Genomic_DNA"/>
</dbReference>
<dbReference type="Pfam" id="PF13385">
    <property type="entry name" value="Laminin_G_3"/>
    <property type="match status" value="1"/>
</dbReference>
<evidence type="ECO:0000259" key="4">
    <source>
        <dbReference type="PROSITE" id="PS50268"/>
    </source>
</evidence>
<dbReference type="Gene3D" id="2.60.120.200">
    <property type="match status" value="1"/>
</dbReference>
<proteinExistence type="predicted"/>